<reference evidence="4" key="1">
    <citation type="submission" date="2021-01" db="EMBL/GenBank/DDBJ databases">
        <authorList>
            <person name="Corre E."/>
            <person name="Pelletier E."/>
            <person name="Niang G."/>
            <person name="Scheremetjew M."/>
            <person name="Finn R."/>
            <person name="Kale V."/>
            <person name="Holt S."/>
            <person name="Cochrane G."/>
            <person name="Meng A."/>
            <person name="Brown T."/>
            <person name="Cohen L."/>
        </authorList>
    </citation>
    <scope>NUCLEOTIDE SEQUENCE</scope>
    <source>
        <strain evidence="4">RCC1130</strain>
    </source>
</reference>
<organism evidence="4">
    <name type="scientific">Calcidiscus leptoporus</name>
    <dbReference type="NCBI Taxonomy" id="127549"/>
    <lineage>
        <taxon>Eukaryota</taxon>
        <taxon>Haptista</taxon>
        <taxon>Haptophyta</taxon>
        <taxon>Prymnesiophyceae</taxon>
        <taxon>Coccolithales</taxon>
        <taxon>Calcidiscaceae</taxon>
        <taxon>Calcidiscus</taxon>
    </lineage>
</organism>
<dbReference type="GO" id="GO:0032436">
    <property type="term" value="P:positive regulation of proteasomal ubiquitin-dependent protein catabolic process"/>
    <property type="evidence" value="ECO:0007669"/>
    <property type="project" value="TreeGrafter"/>
</dbReference>
<dbReference type="InterPro" id="IPR033575">
    <property type="entry name" value="DDA1-like"/>
</dbReference>
<dbReference type="InterPro" id="IPR018276">
    <property type="entry name" value="DDA1_dom"/>
</dbReference>
<evidence type="ECO:0000256" key="2">
    <source>
        <dbReference type="SAM" id="MobiDB-lite"/>
    </source>
</evidence>
<evidence type="ECO:0000259" key="3">
    <source>
        <dbReference type="Pfam" id="PF10172"/>
    </source>
</evidence>
<dbReference type="PANTHER" id="PTHR31879:SF2">
    <property type="entry name" value="DET1- AND DDB1-ASSOCIATED PROTEIN 1"/>
    <property type="match status" value="1"/>
</dbReference>
<gene>
    <name evidence="4" type="ORF">CLEP1334_LOCUS25278</name>
</gene>
<dbReference type="AlphaFoldDB" id="A0A7S0JFR2"/>
<feature type="domain" description="DET1- and DDB1-associated protein 1" evidence="3">
    <location>
        <begin position="9"/>
        <end position="68"/>
    </location>
</feature>
<dbReference type="Pfam" id="PF10172">
    <property type="entry name" value="DDA1"/>
    <property type="match status" value="1"/>
</dbReference>
<sequence length="113" mass="12573">MMTSSASALLRDLPSNSRCCSQLKQPMERAKAPVTYYATHEHTQPPPDQVVATEKTNILLRQFHQLAEAKRERQKRPPAQKRHSTASCRSAKALRSASTTAQPLPDACEDDDS</sequence>
<proteinExistence type="inferred from homology"/>
<dbReference type="EMBL" id="HBER01050576">
    <property type="protein sequence ID" value="CAD8549988.1"/>
    <property type="molecule type" value="Transcribed_RNA"/>
</dbReference>
<name>A0A7S0JFR2_9EUKA</name>
<protein>
    <recommendedName>
        <fullName evidence="3">DET1- and DDB1-associated protein 1 domain-containing protein</fullName>
    </recommendedName>
</protein>
<dbReference type="GO" id="GO:0080008">
    <property type="term" value="C:Cul4-RING E3 ubiquitin ligase complex"/>
    <property type="evidence" value="ECO:0007669"/>
    <property type="project" value="TreeGrafter"/>
</dbReference>
<comment type="similarity">
    <text evidence="1">Belongs to the DDA1 family.</text>
</comment>
<evidence type="ECO:0000256" key="1">
    <source>
        <dbReference type="ARBA" id="ARBA00008042"/>
    </source>
</evidence>
<evidence type="ECO:0000313" key="4">
    <source>
        <dbReference type="EMBL" id="CAD8549988.1"/>
    </source>
</evidence>
<dbReference type="PANTHER" id="PTHR31879">
    <property type="entry name" value="DET1- AND DDB1-ASSOCIATED PROTEIN 1"/>
    <property type="match status" value="1"/>
</dbReference>
<accession>A0A7S0JFR2</accession>
<feature type="compositionally biased region" description="Basic residues" evidence="2">
    <location>
        <begin position="72"/>
        <end position="84"/>
    </location>
</feature>
<feature type="region of interest" description="Disordered" evidence="2">
    <location>
        <begin position="68"/>
        <end position="113"/>
    </location>
</feature>